<name>A0A5P8M434_9LACO</name>
<dbReference type="RefSeq" id="WP_152260503.1">
    <property type="nucleotide sequence ID" value="NZ_CP045143.1"/>
</dbReference>
<dbReference type="Proteomes" id="UP000326779">
    <property type="component" value="Chromosome"/>
</dbReference>
<protein>
    <recommendedName>
        <fullName evidence="3">IrrE N-terminal-like domain-containing protein</fullName>
    </recommendedName>
</protein>
<gene>
    <name evidence="1" type="ORF">D1010_06460</name>
</gene>
<evidence type="ECO:0000313" key="2">
    <source>
        <dbReference type="Proteomes" id="UP000326779"/>
    </source>
</evidence>
<sequence length="255" mass="28671">MAYGFDALSWCDLKQAYAEAKGAAARVAWLTSQSCGCDPGNLRVYDIMMFEEEENGVEFQYVPFTGSAKRIMAGSLMVGAPREGLLPYAQVGINDSMVTGRQNYTALHEIIHYHVDVPQGYKGESFSSLLNHGKYSPEEQFREARSNFGAAILHIPLQAMVASIKAHKDLREGFSSEFATSYGNSFTRVRNFLVMDLNIKWAYANRVVDDYRADPYSPIMEELIDKIIEEYPLDIAGVRLDGDHSVMMDFNDPFE</sequence>
<proteinExistence type="predicted"/>
<dbReference type="EMBL" id="CP045143">
    <property type="protein sequence ID" value="QFR23077.1"/>
    <property type="molecule type" value="Genomic_DNA"/>
</dbReference>
<reference evidence="1 2" key="1">
    <citation type="submission" date="2019-10" db="EMBL/GenBank/DDBJ databases">
        <title>The completed genome of Lactobacillus harbinensis M1.</title>
        <authorList>
            <person name="Zheng Y."/>
        </authorList>
    </citation>
    <scope>NUCLEOTIDE SEQUENCE [LARGE SCALE GENOMIC DNA]</scope>
    <source>
        <strain evidence="1 2">M1</strain>
    </source>
</reference>
<dbReference type="KEGG" id="lhb:D1010_06460"/>
<organism evidence="1 2">
    <name type="scientific">Schleiferilactobacillus harbinensis</name>
    <dbReference type="NCBI Taxonomy" id="304207"/>
    <lineage>
        <taxon>Bacteria</taxon>
        <taxon>Bacillati</taxon>
        <taxon>Bacillota</taxon>
        <taxon>Bacilli</taxon>
        <taxon>Lactobacillales</taxon>
        <taxon>Lactobacillaceae</taxon>
        <taxon>Schleiferilactobacillus</taxon>
    </lineage>
</organism>
<evidence type="ECO:0000313" key="1">
    <source>
        <dbReference type="EMBL" id="QFR23077.1"/>
    </source>
</evidence>
<accession>A0A5P8M434</accession>
<evidence type="ECO:0008006" key="3">
    <source>
        <dbReference type="Google" id="ProtNLM"/>
    </source>
</evidence>
<dbReference type="AlphaFoldDB" id="A0A5P8M434"/>